<dbReference type="KEGG" id="tad:TRIADDRAFT_53737"/>
<evidence type="ECO:0000313" key="5">
    <source>
        <dbReference type="EMBL" id="EDV27740.1"/>
    </source>
</evidence>
<proteinExistence type="predicted"/>
<feature type="region of interest" description="Disordered" evidence="2">
    <location>
        <begin position="346"/>
        <end position="395"/>
    </location>
</feature>
<keyword evidence="3" id="KW-0472">Membrane</keyword>
<dbReference type="Proteomes" id="UP000009022">
    <property type="component" value="Unassembled WGS sequence"/>
</dbReference>
<evidence type="ECO:0000256" key="1">
    <source>
        <dbReference type="PROSITE-ProRule" id="PRU00076"/>
    </source>
</evidence>
<dbReference type="GeneID" id="6750789"/>
<dbReference type="SUPFAM" id="SSF57196">
    <property type="entry name" value="EGF/Laminin"/>
    <property type="match status" value="1"/>
</dbReference>
<feature type="disulfide bond" evidence="1">
    <location>
        <begin position="251"/>
        <end position="268"/>
    </location>
</feature>
<gene>
    <name evidence="5" type="ORF">TRIADDRAFT_53737</name>
</gene>
<name>B3RQ11_TRIAD</name>
<dbReference type="PROSITE" id="PS50026">
    <property type="entry name" value="EGF_3"/>
    <property type="match status" value="1"/>
</dbReference>
<dbReference type="PhylomeDB" id="B3RQ11"/>
<feature type="compositionally biased region" description="Polar residues" evidence="2">
    <location>
        <begin position="348"/>
        <end position="365"/>
    </location>
</feature>
<feature type="transmembrane region" description="Helical" evidence="3">
    <location>
        <begin position="296"/>
        <end position="319"/>
    </location>
</feature>
<evidence type="ECO:0000259" key="4">
    <source>
        <dbReference type="PROSITE" id="PS50026"/>
    </source>
</evidence>
<dbReference type="EMBL" id="DS985242">
    <property type="protein sequence ID" value="EDV27740.1"/>
    <property type="molecule type" value="Genomic_DNA"/>
</dbReference>
<dbReference type="CTD" id="6750789"/>
<protein>
    <recommendedName>
        <fullName evidence="4">EGF-like domain-containing protein</fullName>
    </recommendedName>
</protein>
<dbReference type="HOGENOM" id="CLU_698944_0_0_1"/>
<dbReference type="RefSeq" id="XP_002109574.1">
    <property type="nucleotide sequence ID" value="XM_002109538.1"/>
</dbReference>
<evidence type="ECO:0000313" key="6">
    <source>
        <dbReference type="Proteomes" id="UP000009022"/>
    </source>
</evidence>
<dbReference type="AlphaFoldDB" id="B3RQ11"/>
<organism evidence="5 6">
    <name type="scientific">Trichoplax adhaerens</name>
    <name type="common">Trichoplax reptans</name>
    <dbReference type="NCBI Taxonomy" id="10228"/>
    <lineage>
        <taxon>Eukaryota</taxon>
        <taxon>Metazoa</taxon>
        <taxon>Placozoa</taxon>
        <taxon>Uniplacotomia</taxon>
        <taxon>Trichoplacea</taxon>
        <taxon>Trichoplacidae</taxon>
        <taxon>Trichoplax</taxon>
    </lineage>
</organism>
<sequence length="395" mass="42525">MLVIQSTLYWQTVTPETSLVLEELESVEATGTSEISSSGLKSCHEPKLKQELTESVYYITENNLALFDLKTNYHRIFHSKLDVHHFYPNLSIVISSQLGNTPATQSASKLSTMVPGSIMATDSSLGTMAPSSPLAIDSSLGTMVSGFTMATNSSVGTIVPGSTMATNSSLVLNSSQETVLSSTVTKIPTPVQATNPPSVLTSSQETVLSSTVTEIPTPVQATNPPSVTTSMPISTTTMPPSGDLCVSRADCNDRGPCINITDINHKICRCEIGYFGNNCQFRDELALRKYFEDNNWRAVACIFIAISCILAVILAGLLIHSCRAKPQSASAEIELLTKKYRREAGLNDSHSNTHSRVRQSGTRQPNLHDEHDLGVSNPTYSGTAGHHHGNGNQHA</sequence>
<dbReference type="InParanoid" id="B3RQ11"/>
<keyword evidence="3" id="KW-1133">Transmembrane helix</keyword>
<keyword evidence="3" id="KW-0812">Transmembrane</keyword>
<evidence type="ECO:0000256" key="3">
    <source>
        <dbReference type="SAM" id="Phobius"/>
    </source>
</evidence>
<feature type="domain" description="EGF-like" evidence="4">
    <location>
        <begin position="241"/>
        <end position="280"/>
    </location>
</feature>
<accession>B3RQ11</accession>
<reference evidence="5 6" key="1">
    <citation type="journal article" date="2008" name="Nature">
        <title>The Trichoplax genome and the nature of placozoans.</title>
        <authorList>
            <person name="Srivastava M."/>
            <person name="Begovic E."/>
            <person name="Chapman J."/>
            <person name="Putnam N.H."/>
            <person name="Hellsten U."/>
            <person name="Kawashima T."/>
            <person name="Kuo A."/>
            <person name="Mitros T."/>
            <person name="Salamov A."/>
            <person name="Carpenter M.L."/>
            <person name="Signorovitch A.Y."/>
            <person name="Moreno M.A."/>
            <person name="Kamm K."/>
            <person name="Grimwood J."/>
            <person name="Schmutz J."/>
            <person name="Shapiro H."/>
            <person name="Grigoriev I.V."/>
            <person name="Buss L.W."/>
            <person name="Schierwater B."/>
            <person name="Dellaporta S.L."/>
            <person name="Rokhsar D.S."/>
        </authorList>
    </citation>
    <scope>NUCLEOTIDE SEQUENCE [LARGE SCALE GENOMIC DNA]</scope>
    <source>
        <strain evidence="5 6">Grell-BS-1999</strain>
    </source>
</reference>
<keyword evidence="1" id="KW-0245">EGF-like domain</keyword>
<keyword evidence="1" id="KW-1015">Disulfide bond</keyword>
<keyword evidence="6" id="KW-1185">Reference proteome</keyword>
<dbReference type="PROSITE" id="PS01186">
    <property type="entry name" value="EGF_2"/>
    <property type="match status" value="1"/>
</dbReference>
<evidence type="ECO:0000256" key="2">
    <source>
        <dbReference type="SAM" id="MobiDB-lite"/>
    </source>
</evidence>
<dbReference type="PROSITE" id="PS00022">
    <property type="entry name" value="EGF_1"/>
    <property type="match status" value="1"/>
</dbReference>
<comment type="caution">
    <text evidence="1">Lacks conserved residue(s) required for the propagation of feature annotation.</text>
</comment>
<dbReference type="InterPro" id="IPR000742">
    <property type="entry name" value="EGF"/>
</dbReference>
<feature type="disulfide bond" evidence="1">
    <location>
        <begin position="270"/>
        <end position="279"/>
    </location>
</feature>
<dbReference type="Gene3D" id="2.10.25.10">
    <property type="entry name" value="Laminin"/>
    <property type="match status" value="1"/>
</dbReference>